<feature type="coiled-coil region" evidence="8">
    <location>
        <begin position="98"/>
        <end position="125"/>
    </location>
</feature>
<dbReference type="RefSeq" id="WP_015047743.1">
    <property type="nucleotide sequence ID" value="NC_018868.3"/>
</dbReference>
<keyword evidence="5 9" id="KW-1133">Transmembrane helix</keyword>
<dbReference type="KEGG" id="saga:M5M_12040"/>
<organism evidence="10 11">
    <name type="scientific">Simiduia agarivorans (strain DSM 21679 / JCM 13881 / BCRC 17597 / SA1)</name>
    <dbReference type="NCBI Taxonomy" id="1117647"/>
    <lineage>
        <taxon>Bacteria</taxon>
        <taxon>Pseudomonadati</taxon>
        <taxon>Pseudomonadota</taxon>
        <taxon>Gammaproteobacteria</taxon>
        <taxon>Cellvibrionales</taxon>
        <taxon>Cellvibrionaceae</taxon>
        <taxon>Simiduia</taxon>
    </lineage>
</organism>
<evidence type="ECO:0000256" key="5">
    <source>
        <dbReference type="ARBA" id="ARBA00022989"/>
    </source>
</evidence>
<keyword evidence="3" id="KW-1003">Cell membrane</keyword>
<evidence type="ECO:0008006" key="12">
    <source>
        <dbReference type="Google" id="ProtNLM"/>
    </source>
</evidence>
<accession>K4KK97</accession>
<evidence type="ECO:0000256" key="3">
    <source>
        <dbReference type="ARBA" id="ARBA00022475"/>
    </source>
</evidence>
<name>K4KK97_SIMAS</name>
<dbReference type="AlphaFoldDB" id="K4KK97"/>
<evidence type="ECO:0000313" key="10">
    <source>
        <dbReference type="EMBL" id="AFU99579.1"/>
    </source>
</evidence>
<dbReference type="eggNOG" id="COG0848">
    <property type="taxonomic scope" value="Bacteria"/>
</dbReference>
<dbReference type="HOGENOM" id="CLU_104146_0_0_6"/>
<evidence type="ECO:0000256" key="1">
    <source>
        <dbReference type="ARBA" id="ARBA00004162"/>
    </source>
</evidence>
<evidence type="ECO:0000313" key="11">
    <source>
        <dbReference type="Proteomes" id="UP000000466"/>
    </source>
</evidence>
<evidence type="ECO:0000256" key="2">
    <source>
        <dbReference type="ARBA" id="ARBA00005811"/>
    </source>
</evidence>
<evidence type="ECO:0000256" key="6">
    <source>
        <dbReference type="ARBA" id="ARBA00023136"/>
    </source>
</evidence>
<protein>
    <recommendedName>
        <fullName evidence="12">Biopolymer transport protein ExbD/TolR</fullName>
    </recommendedName>
</protein>
<dbReference type="GO" id="GO:0015031">
    <property type="term" value="P:protein transport"/>
    <property type="evidence" value="ECO:0007669"/>
    <property type="project" value="UniProtKB-KW"/>
</dbReference>
<evidence type="ECO:0000256" key="4">
    <source>
        <dbReference type="ARBA" id="ARBA00022692"/>
    </source>
</evidence>
<proteinExistence type="inferred from homology"/>
<comment type="subcellular location">
    <subcellularLocation>
        <location evidence="1">Cell membrane</location>
        <topology evidence="1">Single-pass membrane protein</topology>
    </subcellularLocation>
    <subcellularLocation>
        <location evidence="7">Cell membrane</location>
        <topology evidence="7">Single-pass type II membrane protein</topology>
    </subcellularLocation>
</comment>
<keyword evidence="11" id="KW-1185">Reference proteome</keyword>
<comment type="similarity">
    <text evidence="2 7">Belongs to the ExbD/TolR family.</text>
</comment>
<feature type="transmembrane region" description="Helical" evidence="9">
    <location>
        <begin position="20"/>
        <end position="39"/>
    </location>
</feature>
<keyword evidence="7" id="KW-0813">Transport</keyword>
<dbReference type="STRING" id="1117647.M5M_12040"/>
<gene>
    <name evidence="10" type="ordered locus">M5M_12040</name>
</gene>
<dbReference type="Pfam" id="PF02472">
    <property type="entry name" value="ExbD"/>
    <property type="match status" value="1"/>
</dbReference>
<keyword evidence="7" id="KW-0653">Protein transport</keyword>
<dbReference type="EMBL" id="CP003746">
    <property type="protein sequence ID" value="AFU99579.1"/>
    <property type="molecule type" value="Genomic_DNA"/>
</dbReference>
<dbReference type="GO" id="GO:0005886">
    <property type="term" value="C:plasma membrane"/>
    <property type="evidence" value="ECO:0007669"/>
    <property type="project" value="UniProtKB-SubCell"/>
</dbReference>
<keyword evidence="8" id="KW-0175">Coiled coil</keyword>
<dbReference type="InterPro" id="IPR003400">
    <property type="entry name" value="ExbD"/>
</dbReference>
<dbReference type="Proteomes" id="UP000000466">
    <property type="component" value="Chromosome"/>
</dbReference>
<dbReference type="GO" id="GO:0022857">
    <property type="term" value="F:transmembrane transporter activity"/>
    <property type="evidence" value="ECO:0007669"/>
    <property type="project" value="InterPro"/>
</dbReference>
<dbReference type="OrthoDB" id="9150865at2"/>
<keyword evidence="4 7" id="KW-0812">Transmembrane</keyword>
<evidence type="ECO:0000256" key="7">
    <source>
        <dbReference type="RuleBase" id="RU003879"/>
    </source>
</evidence>
<keyword evidence="6 9" id="KW-0472">Membrane</keyword>
<reference evidence="10 11" key="1">
    <citation type="journal article" date="2013" name="Genome Announc.">
        <title>Complete genome sequence of Simiduia agarivorans SA1(T), a marine bacterium able to degrade a variety of polysaccharides.</title>
        <authorList>
            <person name="Lin S.Y."/>
            <person name="Shieh W.Y."/>
            <person name="Chen J.S."/>
            <person name="Tang S.L."/>
        </authorList>
    </citation>
    <scope>NUCLEOTIDE SEQUENCE [LARGE SCALE GENOMIC DNA]</scope>
    <source>
        <strain evidence="11">DSM 21679 / JCM 13881 / BCRC 17597 / SA1</strain>
    </source>
</reference>
<sequence length="185" mass="20326">MLRRKHKHKQEAELDITSFMNLMIVLVPVLLLSMVFSHITVLDLKLPDLAADSSSTPDKPDQYSLEVVIYKEGFVINQPAGRRLRAIPVNAETGEQDYETLSQTLQAVKARLEELSEEKRDIVVLSQKDTDYQTLVSVMDTARSFKAVVAANEVDAVLFPDISLGDAPANLAFDASPVAEGGAAQ</sequence>
<evidence type="ECO:0000256" key="8">
    <source>
        <dbReference type="SAM" id="Coils"/>
    </source>
</evidence>
<evidence type="ECO:0000256" key="9">
    <source>
        <dbReference type="SAM" id="Phobius"/>
    </source>
</evidence>